<protein>
    <submittedName>
        <fullName evidence="1">Uncharacterized protein</fullName>
    </submittedName>
</protein>
<proteinExistence type="predicted"/>
<dbReference type="EMBL" id="BKAQ01000014">
    <property type="protein sequence ID" value="GEP82518.1"/>
    <property type="molecule type" value="Genomic_DNA"/>
</dbReference>
<dbReference type="GeneID" id="76832895"/>
<reference evidence="1 2" key="1">
    <citation type="submission" date="2019-07" db="EMBL/GenBank/DDBJ databases">
        <title>Whole genome shotgun sequence of Staphylococcus kloosii NBRC 109624.</title>
        <authorList>
            <person name="Hosoyama A."/>
            <person name="Uohara A."/>
            <person name="Ohji S."/>
            <person name="Ichikawa N."/>
        </authorList>
    </citation>
    <scope>NUCLEOTIDE SEQUENCE [LARGE SCALE GENOMIC DNA]</scope>
    <source>
        <strain evidence="1 2">NBRC 109624</strain>
    </source>
</reference>
<dbReference type="RefSeq" id="WP_258027144.1">
    <property type="nucleotide sequence ID" value="NZ_BKAQ01000014.1"/>
</dbReference>
<organism evidence="1 2">
    <name type="scientific">Staphylococcus kloosii</name>
    <dbReference type="NCBI Taxonomy" id="29384"/>
    <lineage>
        <taxon>Bacteria</taxon>
        <taxon>Bacillati</taxon>
        <taxon>Bacillota</taxon>
        <taxon>Bacilli</taxon>
        <taxon>Bacillales</taxon>
        <taxon>Staphylococcaceae</taxon>
        <taxon>Staphylococcus</taxon>
    </lineage>
</organism>
<name>A0ABQ0XM60_9STAP</name>
<gene>
    <name evidence="1" type="ORF">SKL01_16960</name>
</gene>
<accession>A0ABQ0XM60</accession>
<comment type="caution">
    <text evidence="1">The sequence shown here is derived from an EMBL/GenBank/DDBJ whole genome shotgun (WGS) entry which is preliminary data.</text>
</comment>
<evidence type="ECO:0000313" key="2">
    <source>
        <dbReference type="Proteomes" id="UP000321040"/>
    </source>
</evidence>
<sequence length="44" mass="5194">MEIKNEKFIDVNGEIKVKIPVFTMEGLAREMKRQDEIKDKGEKK</sequence>
<evidence type="ECO:0000313" key="1">
    <source>
        <dbReference type="EMBL" id="GEP82518.1"/>
    </source>
</evidence>
<dbReference type="Proteomes" id="UP000321040">
    <property type="component" value="Unassembled WGS sequence"/>
</dbReference>
<keyword evidence="2" id="KW-1185">Reference proteome</keyword>